<dbReference type="Pfam" id="PF02687">
    <property type="entry name" value="FtsX"/>
    <property type="match status" value="1"/>
</dbReference>
<evidence type="ECO:0008006" key="12">
    <source>
        <dbReference type="Google" id="ProtNLM"/>
    </source>
</evidence>
<dbReference type="Pfam" id="PF12704">
    <property type="entry name" value="MacB_PCD"/>
    <property type="match status" value="1"/>
</dbReference>
<evidence type="ECO:0000259" key="8">
    <source>
        <dbReference type="Pfam" id="PF02687"/>
    </source>
</evidence>
<organism evidence="10 11">
    <name type="scientific">Mucilaginibacter polytrichastri</name>
    <dbReference type="NCBI Taxonomy" id="1302689"/>
    <lineage>
        <taxon>Bacteria</taxon>
        <taxon>Pseudomonadati</taxon>
        <taxon>Bacteroidota</taxon>
        <taxon>Sphingobacteriia</taxon>
        <taxon>Sphingobacteriales</taxon>
        <taxon>Sphingobacteriaceae</taxon>
        <taxon>Mucilaginibacter</taxon>
    </lineage>
</organism>
<dbReference type="GO" id="GO:0044874">
    <property type="term" value="P:lipoprotein localization to outer membrane"/>
    <property type="evidence" value="ECO:0007669"/>
    <property type="project" value="TreeGrafter"/>
</dbReference>
<evidence type="ECO:0000256" key="1">
    <source>
        <dbReference type="ARBA" id="ARBA00004651"/>
    </source>
</evidence>
<evidence type="ECO:0000313" key="11">
    <source>
        <dbReference type="Proteomes" id="UP000186720"/>
    </source>
</evidence>
<protein>
    <recommendedName>
        <fullName evidence="12">ABC3 transporter permease protein domain-containing protein</fullName>
    </recommendedName>
</protein>
<dbReference type="PANTHER" id="PTHR30489:SF0">
    <property type="entry name" value="LIPOPROTEIN-RELEASING SYSTEM TRANSMEMBRANE PROTEIN LOLE"/>
    <property type="match status" value="1"/>
</dbReference>
<evidence type="ECO:0000256" key="6">
    <source>
        <dbReference type="ARBA" id="ARBA00023136"/>
    </source>
</evidence>
<dbReference type="InterPro" id="IPR051447">
    <property type="entry name" value="Lipoprotein-release_system"/>
</dbReference>
<accession>A0A1Q6A4B6</accession>
<keyword evidence="4 7" id="KW-0812">Transmembrane</keyword>
<feature type="transmembrane region" description="Helical" evidence="7">
    <location>
        <begin position="258"/>
        <end position="284"/>
    </location>
</feature>
<feature type="domain" description="MacB-like periplasmic core" evidence="9">
    <location>
        <begin position="8"/>
        <end position="230"/>
    </location>
</feature>
<evidence type="ECO:0000256" key="3">
    <source>
        <dbReference type="ARBA" id="ARBA00022475"/>
    </source>
</evidence>
<evidence type="ECO:0000256" key="4">
    <source>
        <dbReference type="ARBA" id="ARBA00022692"/>
    </source>
</evidence>
<feature type="transmembrane region" description="Helical" evidence="7">
    <location>
        <begin position="336"/>
        <end position="354"/>
    </location>
</feature>
<feature type="transmembrane region" description="Helical" evidence="7">
    <location>
        <begin position="306"/>
        <end position="329"/>
    </location>
</feature>
<evidence type="ECO:0000313" key="10">
    <source>
        <dbReference type="EMBL" id="OKS88855.1"/>
    </source>
</evidence>
<dbReference type="AlphaFoldDB" id="A0A1Q6A4B6"/>
<keyword evidence="6 7" id="KW-0472">Membrane</keyword>
<comment type="subcellular location">
    <subcellularLocation>
        <location evidence="1">Cell membrane</location>
        <topology evidence="1">Multi-pass membrane protein</topology>
    </subcellularLocation>
</comment>
<gene>
    <name evidence="10" type="ORF">RG47T_4333</name>
</gene>
<keyword evidence="11" id="KW-1185">Reference proteome</keyword>
<feature type="transmembrane region" description="Helical" evidence="7">
    <location>
        <begin position="360"/>
        <end position="383"/>
    </location>
</feature>
<keyword evidence="5 7" id="KW-1133">Transmembrane helix</keyword>
<evidence type="ECO:0000259" key="9">
    <source>
        <dbReference type="Pfam" id="PF12704"/>
    </source>
</evidence>
<evidence type="ECO:0000256" key="7">
    <source>
        <dbReference type="SAM" id="Phobius"/>
    </source>
</evidence>
<proteinExistence type="inferred from homology"/>
<dbReference type="InterPro" id="IPR025857">
    <property type="entry name" value="MacB_PCD"/>
</dbReference>
<dbReference type="STRING" id="1302689.RG47T_4333"/>
<reference evidence="10 11" key="1">
    <citation type="submission" date="2016-11" db="EMBL/GenBank/DDBJ databases">
        <title>Whole Genome Sequencing of Mucilaginibacter polytrichastri RG4-7(T) isolated from the moss sample.</title>
        <authorList>
            <person name="Li Y."/>
        </authorList>
    </citation>
    <scope>NUCLEOTIDE SEQUENCE [LARGE SCALE GENOMIC DNA]</scope>
    <source>
        <strain evidence="10 11">RG4-7</strain>
    </source>
</reference>
<feature type="transmembrane region" description="Helical" evidence="7">
    <location>
        <begin position="6"/>
        <end position="29"/>
    </location>
</feature>
<keyword evidence="3" id="KW-1003">Cell membrane</keyword>
<dbReference type="EMBL" id="MPPL01000001">
    <property type="protein sequence ID" value="OKS88855.1"/>
    <property type="molecule type" value="Genomic_DNA"/>
</dbReference>
<dbReference type="InterPro" id="IPR003838">
    <property type="entry name" value="ABC3_permease_C"/>
</dbReference>
<dbReference type="Proteomes" id="UP000186720">
    <property type="component" value="Unassembled WGS sequence"/>
</dbReference>
<name>A0A1Q6A4B6_9SPHI</name>
<sequence length="393" mass="42985">MHAINIISGISMLGVFIGSAALILILSVFNGLETVILSLYDNFTAELKIEPKLGKTFDDNSAGFKSLHNNPKLLSYTEVLQERALLRYNDRQVIATMKGVSNAFLKNPRLDSTIIKGSFSLDFHGQPTAVIGATIQGSLGVNVSDILSPIQVYSPSRKASVNSINPADEFTVRYVYPAGIFTVQQDFDDMVIVPLSFMRNLLDQPTQVSAVELNFKPGTDINAVQKDVKDKIGTDNYTIKNRYEQNTLLYKLLHSEKWAVFLILSFVLVIAIFNIIGSLTMLVIDKKKDIAILNSLGAKPQLIQGIFFYEGMMISLAGCMGGMLAGLIFGLLQQKYGFISMGGGLTVINAYPVAFKITDFILVFLTVSGIAVIASGISARLSVKGLNEFKQDL</sequence>
<evidence type="ECO:0000256" key="5">
    <source>
        <dbReference type="ARBA" id="ARBA00022989"/>
    </source>
</evidence>
<comment type="similarity">
    <text evidence="2">Belongs to the ABC-4 integral membrane protein family. LolC/E subfamily.</text>
</comment>
<dbReference type="GO" id="GO:0098797">
    <property type="term" value="C:plasma membrane protein complex"/>
    <property type="evidence" value="ECO:0007669"/>
    <property type="project" value="TreeGrafter"/>
</dbReference>
<evidence type="ECO:0000256" key="2">
    <source>
        <dbReference type="ARBA" id="ARBA00005236"/>
    </source>
</evidence>
<feature type="domain" description="ABC3 transporter permease C-terminal" evidence="8">
    <location>
        <begin position="262"/>
        <end position="382"/>
    </location>
</feature>
<comment type="caution">
    <text evidence="10">The sequence shown here is derived from an EMBL/GenBank/DDBJ whole genome shotgun (WGS) entry which is preliminary data.</text>
</comment>
<dbReference type="PANTHER" id="PTHR30489">
    <property type="entry name" value="LIPOPROTEIN-RELEASING SYSTEM TRANSMEMBRANE PROTEIN LOLE"/>
    <property type="match status" value="1"/>
</dbReference>